<name>G7L739_MEDTR</name>
<reference evidence="3" key="3">
    <citation type="submission" date="2015-04" db="UniProtKB">
        <authorList>
            <consortium name="EnsemblPlants"/>
        </authorList>
    </citation>
    <scope>IDENTIFICATION</scope>
    <source>
        <strain evidence="3">cv. Jemalong A17</strain>
    </source>
</reference>
<dbReference type="EnsemblPlants" id="AET03456">
    <property type="protein sequence ID" value="AET03456"/>
    <property type="gene ID" value="MTR_8g070800"/>
</dbReference>
<dbReference type="Proteomes" id="UP000002051">
    <property type="component" value="Chromosome 8"/>
</dbReference>
<dbReference type="AlphaFoldDB" id="G7L739"/>
<keyword evidence="4" id="KW-1185">Reference proteome</keyword>
<organism evidence="2 4">
    <name type="scientific">Medicago truncatula</name>
    <name type="common">Barrel medic</name>
    <name type="synonym">Medicago tribuloides</name>
    <dbReference type="NCBI Taxonomy" id="3880"/>
    <lineage>
        <taxon>Eukaryota</taxon>
        <taxon>Viridiplantae</taxon>
        <taxon>Streptophyta</taxon>
        <taxon>Embryophyta</taxon>
        <taxon>Tracheophyta</taxon>
        <taxon>Spermatophyta</taxon>
        <taxon>Magnoliopsida</taxon>
        <taxon>eudicotyledons</taxon>
        <taxon>Gunneridae</taxon>
        <taxon>Pentapetalae</taxon>
        <taxon>rosids</taxon>
        <taxon>fabids</taxon>
        <taxon>Fabales</taxon>
        <taxon>Fabaceae</taxon>
        <taxon>Papilionoideae</taxon>
        <taxon>50 kb inversion clade</taxon>
        <taxon>NPAAA clade</taxon>
        <taxon>Hologalegina</taxon>
        <taxon>IRL clade</taxon>
        <taxon>Trifolieae</taxon>
        <taxon>Medicago</taxon>
    </lineage>
</organism>
<dbReference type="PaxDb" id="3880-AES83755"/>
<gene>
    <name evidence="2" type="ordered locus">MTR_8g070800</name>
</gene>
<dbReference type="InterPro" id="IPR054722">
    <property type="entry name" value="PolX-like_BBD"/>
</dbReference>
<feature type="domain" description="Retrovirus-related Pol polyprotein from transposon TNT 1-94-like beta-barrel" evidence="1">
    <location>
        <begin position="50"/>
        <end position="92"/>
    </location>
</feature>
<dbReference type="EMBL" id="CM001224">
    <property type="protein sequence ID" value="AET03456.2"/>
    <property type="molecule type" value="Genomic_DNA"/>
</dbReference>
<evidence type="ECO:0000313" key="3">
    <source>
        <dbReference type="EnsemblPlants" id="AET03456"/>
    </source>
</evidence>
<proteinExistence type="predicted"/>
<accession>G7L739</accession>
<reference evidence="2 4" key="1">
    <citation type="journal article" date="2011" name="Nature">
        <title>The Medicago genome provides insight into the evolution of rhizobial symbioses.</title>
        <authorList>
            <person name="Young N.D."/>
            <person name="Debelle F."/>
            <person name="Oldroyd G.E."/>
            <person name="Geurts R."/>
            <person name="Cannon S.B."/>
            <person name="Udvardi M.K."/>
            <person name="Benedito V.A."/>
            <person name="Mayer K.F."/>
            <person name="Gouzy J."/>
            <person name="Schoof H."/>
            <person name="Van de Peer Y."/>
            <person name="Proost S."/>
            <person name="Cook D.R."/>
            <person name="Meyers B.C."/>
            <person name="Spannagl M."/>
            <person name="Cheung F."/>
            <person name="De Mita S."/>
            <person name="Krishnakumar V."/>
            <person name="Gundlach H."/>
            <person name="Zhou S."/>
            <person name="Mudge J."/>
            <person name="Bharti A.K."/>
            <person name="Murray J.D."/>
            <person name="Naoumkina M.A."/>
            <person name="Rosen B."/>
            <person name="Silverstein K.A."/>
            <person name="Tang H."/>
            <person name="Rombauts S."/>
            <person name="Zhao P.X."/>
            <person name="Zhou P."/>
            <person name="Barbe V."/>
            <person name="Bardou P."/>
            <person name="Bechner M."/>
            <person name="Bellec A."/>
            <person name="Berger A."/>
            <person name="Berges H."/>
            <person name="Bidwell S."/>
            <person name="Bisseling T."/>
            <person name="Choisne N."/>
            <person name="Couloux A."/>
            <person name="Denny R."/>
            <person name="Deshpande S."/>
            <person name="Dai X."/>
            <person name="Doyle J.J."/>
            <person name="Dudez A.M."/>
            <person name="Farmer A.D."/>
            <person name="Fouteau S."/>
            <person name="Franken C."/>
            <person name="Gibelin C."/>
            <person name="Gish J."/>
            <person name="Goldstein S."/>
            <person name="Gonzalez A.J."/>
            <person name="Green P.J."/>
            <person name="Hallab A."/>
            <person name="Hartog M."/>
            <person name="Hua A."/>
            <person name="Humphray S.J."/>
            <person name="Jeong D.H."/>
            <person name="Jing Y."/>
            <person name="Jocker A."/>
            <person name="Kenton S.M."/>
            <person name="Kim D.J."/>
            <person name="Klee K."/>
            <person name="Lai H."/>
            <person name="Lang C."/>
            <person name="Lin S."/>
            <person name="Macmil S.L."/>
            <person name="Magdelenat G."/>
            <person name="Matthews L."/>
            <person name="McCorrison J."/>
            <person name="Monaghan E.L."/>
            <person name="Mun J.H."/>
            <person name="Najar F.Z."/>
            <person name="Nicholson C."/>
            <person name="Noirot C."/>
            <person name="O'Bleness M."/>
            <person name="Paule C.R."/>
            <person name="Poulain J."/>
            <person name="Prion F."/>
            <person name="Qin B."/>
            <person name="Qu C."/>
            <person name="Retzel E.F."/>
            <person name="Riddle C."/>
            <person name="Sallet E."/>
            <person name="Samain S."/>
            <person name="Samson N."/>
            <person name="Sanders I."/>
            <person name="Saurat O."/>
            <person name="Scarpelli C."/>
            <person name="Schiex T."/>
            <person name="Segurens B."/>
            <person name="Severin A.J."/>
            <person name="Sherrier D.J."/>
            <person name="Shi R."/>
            <person name="Sims S."/>
            <person name="Singer S.R."/>
            <person name="Sinharoy S."/>
            <person name="Sterck L."/>
            <person name="Viollet A."/>
            <person name="Wang B.B."/>
            <person name="Wang K."/>
            <person name="Wang M."/>
            <person name="Wang X."/>
            <person name="Warfsmann J."/>
            <person name="Weissenbach J."/>
            <person name="White D.D."/>
            <person name="White J.D."/>
            <person name="Wiley G.B."/>
            <person name="Wincker P."/>
            <person name="Xing Y."/>
            <person name="Yang L."/>
            <person name="Yao Z."/>
            <person name="Ying F."/>
            <person name="Zhai J."/>
            <person name="Zhou L."/>
            <person name="Zuber A."/>
            <person name="Denarie J."/>
            <person name="Dixon R.A."/>
            <person name="May G.D."/>
            <person name="Schwartz D.C."/>
            <person name="Rogers J."/>
            <person name="Quetier F."/>
            <person name="Town C.D."/>
            <person name="Roe B.A."/>
        </authorList>
    </citation>
    <scope>NUCLEOTIDE SEQUENCE [LARGE SCALE GENOMIC DNA]</scope>
    <source>
        <strain evidence="2">A17</strain>
        <strain evidence="3 4">cv. Jemalong A17</strain>
    </source>
</reference>
<evidence type="ECO:0000259" key="1">
    <source>
        <dbReference type="Pfam" id="PF22936"/>
    </source>
</evidence>
<sequence length="120" mass="13783">MEAMRLGSRVFITSNLSSDTYLQRAICDVHDEALIVNFFRCSSEPQKMKWYLDSVYSRHMKGDKSKFIELQAKVREHVTYGNNNRCEILGIANSRPLELIHMDLFGPSRAKSLGILSLNE</sequence>
<dbReference type="Pfam" id="PF22936">
    <property type="entry name" value="Pol_BBD"/>
    <property type="match status" value="1"/>
</dbReference>
<protein>
    <recommendedName>
        <fullName evidence="1">Retrovirus-related Pol polyprotein from transposon TNT 1-94-like beta-barrel domain-containing protein</fullName>
    </recommendedName>
</protein>
<evidence type="ECO:0000313" key="4">
    <source>
        <dbReference type="Proteomes" id="UP000002051"/>
    </source>
</evidence>
<dbReference type="HOGENOM" id="CLU_2053163_0_0_1"/>
<reference evidence="2 4" key="2">
    <citation type="journal article" date="2014" name="BMC Genomics">
        <title>An improved genome release (version Mt4.0) for the model legume Medicago truncatula.</title>
        <authorList>
            <person name="Tang H."/>
            <person name="Krishnakumar V."/>
            <person name="Bidwell S."/>
            <person name="Rosen B."/>
            <person name="Chan A."/>
            <person name="Zhou S."/>
            <person name="Gentzbittel L."/>
            <person name="Childs K.L."/>
            <person name="Yandell M."/>
            <person name="Gundlach H."/>
            <person name="Mayer K.F."/>
            <person name="Schwartz D.C."/>
            <person name="Town C.D."/>
        </authorList>
    </citation>
    <scope>GENOME REANNOTATION</scope>
    <source>
        <strain evidence="3 4">cv. Jemalong A17</strain>
    </source>
</reference>
<evidence type="ECO:0000313" key="2">
    <source>
        <dbReference type="EMBL" id="AET03456.2"/>
    </source>
</evidence>